<proteinExistence type="predicted"/>
<sequence>MVQIRRNIRIKIEKSIVLSVYGKLIFILALYADNISFKACLTLEPCTTALEEINVSKPTVKIFPFTRVRLFKARADLTKVHTNESHFQTTTSSCRSEGNNVL</sequence>
<evidence type="ECO:0000313" key="1">
    <source>
        <dbReference type="EMBL" id="ELA47515.1"/>
    </source>
</evidence>
<dbReference type="EMBL" id="GL877417">
    <property type="protein sequence ID" value="ELA47515.1"/>
    <property type="molecule type" value="Genomic_DNA"/>
</dbReference>
<dbReference type="Proteomes" id="UP000011081">
    <property type="component" value="Unassembled WGS sequence"/>
</dbReference>
<dbReference type="AlphaFoldDB" id="L2GWQ1"/>
<dbReference type="GeneID" id="19878929"/>
<gene>
    <name evidence="1" type="ORF">VCUG_01047</name>
</gene>
<organism evidence="1 2">
    <name type="scientific">Vavraia culicis (isolate floridensis)</name>
    <name type="common">Microsporidian parasite</name>
    <dbReference type="NCBI Taxonomy" id="948595"/>
    <lineage>
        <taxon>Eukaryota</taxon>
        <taxon>Fungi</taxon>
        <taxon>Fungi incertae sedis</taxon>
        <taxon>Microsporidia</taxon>
        <taxon>Pleistophoridae</taxon>
        <taxon>Vavraia</taxon>
    </lineage>
</organism>
<protein>
    <submittedName>
        <fullName evidence="1">Uncharacterized protein</fullName>
    </submittedName>
</protein>
<dbReference type="VEuPathDB" id="MicrosporidiaDB:VCUG_01047"/>
<evidence type="ECO:0000313" key="2">
    <source>
        <dbReference type="Proteomes" id="UP000011081"/>
    </source>
</evidence>
<dbReference type="InParanoid" id="L2GWQ1"/>
<keyword evidence="2" id="KW-1185">Reference proteome</keyword>
<accession>L2GWQ1</accession>
<reference evidence="2" key="1">
    <citation type="submission" date="2011-03" db="EMBL/GenBank/DDBJ databases">
        <title>The genome sequence of Vavraia culicis strain floridensis.</title>
        <authorList>
            <consortium name="The Broad Institute Genome Sequencing Platform"/>
            <person name="Cuomo C."/>
            <person name="Becnel J."/>
            <person name="Sanscrainte N."/>
            <person name="Young S.K."/>
            <person name="Zeng Q."/>
            <person name="Gargeya S."/>
            <person name="Fitzgerald M."/>
            <person name="Haas B."/>
            <person name="Abouelleil A."/>
            <person name="Alvarado L."/>
            <person name="Arachchi H.M."/>
            <person name="Berlin A."/>
            <person name="Chapman S.B."/>
            <person name="Gearin G."/>
            <person name="Goldberg J."/>
            <person name="Griggs A."/>
            <person name="Gujja S."/>
            <person name="Hansen M."/>
            <person name="Heiman D."/>
            <person name="Howarth C."/>
            <person name="Larimer J."/>
            <person name="Lui A."/>
            <person name="MacDonald P.J.P."/>
            <person name="McCowen C."/>
            <person name="Montmayeur A."/>
            <person name="Murphy C."/>
            <person name="Neiman D."/>
            <person name="Pearson M."/>
            <person name="Priest M."/>
            <person name="Roberts A."/>
            <person name="Saif S."/>
            <person name="Shea T."/>
            <person name="Sisk P."/>
            <person name="Stolte C."/>
            <person name="Sykes S."/>
            <person name="Wortman J."/>
            <person name="Nusbaum C."/>
            <person name="Birren B."/>
        </authorList>
    </citation>
    <scope>NUCLEOTIDE SEQUENCE [LARGE SCALE GENOMIC DNA]</scope>
    <source>
        <strain evidence="2">floridensis</strain>
    </source>
</reference>
<name>L2GWQ1_VAVCU</name>
<dbReference type="RefSeq" id="XP_008074067.1">
    <property type="nucleotide sequence ID" value="XM_008075876.1"/>
</dbReference>
<dbReference type="HOGENOM" id="CLU_2279568_0_0_1"/>